<evidence type="ECO:0000313" key="1">
    <source>
        <dbReference type="EMBL" id="GKV15272.1"/>
    </source>
</evidence>
<keyword evidence="2" id="KW-1185">Reference proteome</keyword>
<protein>
    <submittedName>
        <fullName evidence="1">Uncharacterized protein</fullName>
    </submittedName>
</protein>
<name>A0AAV5JUL6_9ROSI</name>
<dbReference type="AlphaFoldDB" id="A0AAV5JUL6"/>
<evidence type="ECO:0000313" key="2">
    <source>
        <dbReference type="Proteomes" id="UP001054252"/>
    </source>
</evidence>
<gene>
    <name evidence="1" type="ORF">SLEP1_g26069</name>
</gene>
<dbReference type="Proteomes" id="UP001054252">
    <property type="component" value="Unassembled WGS sequence"/>
</dbReference>
<reference evidence="1 2" key="1">
    <citation type="journal article" date="2021" name="Commun. Biol.">
        <title>The genome of Shorea leprosula (Dipterocarpaceae) highlights the ecological relevance of drought in aseasonal tropical rainforests.</title>
        <authorList>
            <person name="Ng K.K.S."/>
            <person name="Kobayashi M.J."/>
            <person name="Fawcett J.A."/>
            <person name="Hatakeyama M."/>
            <person name="Paape T."/>
            <person name="Ng C.H."/>
            <person name="Ang C.C."/>
            <person name="Tnah L.H."/>
            <person name="Lee C.T."/>
            <person name="Nishiyama T."/>
            <person name="Sese J."/>
            <person name="O'Brien M.J."/>
            <person name="Copetti D."/>
            <person name="Mohd Noor M.I."/>
            <person name="Ong R.C."/>
            <person name="Putra M."/>
            <person name="Sireger I.Z."/>
            <person name="Indrioko S."/>
            <person name="Kosugi Y."/>
            <person name="Izuno A."/>
            <person name="Isagi Y."/>
            <person name="Lee S.L."/>
            <person name="Shimizu K.K."/>
        </authorList>
    </citation>
    <scope>NUCLEOTIDE SEQUENCE [LARGE SCALE GENOMIC DNA]</scope>
    <source>
        <strain evidence="1">214</strain>
    </source>
</reference>
<dbReference type="EMBL" id="BPVZ01000043">
    <property type="protein sequence ID" value="GKV15272.1"/>
    <property type="molecule type" value="Genomic_DNA"/>
</dbReference>
<comment type="caution">
    <text evidence="1">The sequence shown here is derived from an EMBL/GenBank/DDBJ whole genome shotgun (WGS) entry which is preliminary data.</text>
</comment>
<accession>A0AAV5JUL6</accession>
<sequence>MTNAYNRVVKARVFTIGQIILKAFNHMRKNIVGPSNFAVNWDNPFIVAKAYYSRYYCLKTHEEESLLDIVNAKWLKTIYC</sequence>
<organism evidence="1 2">
    <name type="scientific">Rubroshorea leprosula</name>
    <dbReference type="NCBI Taxonomy" id="152421"/>
    <lineage>
        <taxon>Eukaryota</taxon>
        <taxon>Viridiplantae</taxon>
        <taxon>Streptophyta</taxon>
        <taxon>Embryophyta</taxon>
        <taxon>Tracheophyta</taxon>
        <taxon>Spermatophyta</taxon>
        <taxon>Magnoliopsida</taxon>
        <taxon>eudicotyledons</taxon>
        <taxon>Gunneridae</taxon>
        <taxon>Pentapetalae</taxon>
        <taxon>rosids</taxon>
        <taxon>malvids</taxon>
        <taxon>Malvales</taxon>
        <taxon>Dipterocarpaceae</taxon>
        <taxon>Rubroshorea</taxon>
    </lineage>
</organism>
<proteinExistence type="predicted"/>